<gene>
    <name evidence="2" type="ORF">PMIN01_02374</name>
</gene>
<dbReference type="Proteomes" id="UP000756921">
    <property type="component" value="Unassembled WGS sequence"/>
</dbReference>
<dbReference type="AlphaFoldDB" id="A0A9P6GRC7"/>
<accession>A0A9P6GRC7</accession>
<keyword evidence="3" id="KW-1185">Reference proteome</keyword>
<organism evidence="2 3">
    <name type="scientific">Paraphaeosphaeria minitans</name>
    <dbReference type="NCBI Taxonomy" id="565426"/>
    <lineage>
        <taxon>Eukaryota</taxon>
        <taxon>Fungi</taxon>
        <taxon>Dikarya</taxon>
        <taxon>Ascomycota</taxon>
        <taxon>Pezizomycotina</taxon>
        <taxon>Dothideomycetes</taxon>
        <taxon>Pleosporomycetidae</taxon>
        <taxon>Pleosporales</taxon>
        <taxon>Massarineae</taxon>
        <taxon>Didymosphaeriaceae</taxon>
        <taxon>Paraphaeosphaeria</taxon>
    </lineage>
</organism>
<evidence type="ECO:0000313" key="2">
    <source>
        <dbReference type="EMBL" id="KAF9739740.1"/>
    </source>
</evidence>
<feature type="compositionally biased region" description="Acidic residues" evidence="1">
    <location>
        <begin position="381"/>
        <end position="392"/>
    </location>
</feature>
<name>A0A9P6GRC7_9PLEO</name>
<evidence type="ECO:0000313" key="3">
    <source>
        <dbReference type="Proteomes" id="UP000756921"/>
    </source>
</evidence>
<feature type="region of interest" description="Disordered" evidence="1">
    <location>
        <begin position="267"/>
        <end position="293"/>
    </location>
</feature>
<feature type="region of interest" description="Disordered" evidence="1">
    <location>
        <begin position="345"/>
        <end position="392"/>
    </location>
</feature>
<dbReference type="OrthoDB" id="3801063at2759"/>
<feature type="compositionally biased region" description="Basic and acidic residues" evidence="1">
    <location>
        <begin position="369"/>
        <end position="380"/>
    </location>
</feature>
<feature type="compositionally biased region" description="Low complexity" evidence="1">
    <location>
        <begin position="278"/>
        <end position="290"/>
    </location>
</feature>
<sequence length="392" mass="42423">MSEDAANCDNNASFAHDTTQGTQSPYAFLYAVALRGLDNPFAQFLKKLHGVSGTVKVGHASGIGSYSVTAEAEATEALQLLYRDAEHPRFKDSWARALTYRNRPLEEATPTNRADGTIQEVIQQAEDWVDVMYEAMCNTDNVRNKTTSIELAMFKSPLLDKKAVEAACRSILIALIHRCVVGFCGLRLCAFGPVRADKKLTCQERLLSVVNALKLDKRICKDVLTEDSKIFLLVHAPSALLKTKKSQEKGNDVKRDLLAAASAARRQAQQSTSPLENPPAAVSTSSSPAPDVLPTRETLTAVSLEPTPILSTSAATASPYSLPGGLSVLCSQGFATLNEERISNKRSSGELNDGYVNGGKRTRTTADTSGHDAQVDMKLESDDDDNDDEDIV</sequence>
<dbReference type="EMBL" id="WJXW01000002">
    <property type="protein sequence ID" value="KAF9739740.1"/>
    <property type="molecule type" value="Genomic_DNA"/>
</dbReference>
<protein>
    <submittedName>
        <fullName evidence="2">Uncharacterized protein</fullName>
    </submittedName>
</protein>
<evidence type="ECO:0000256" key="1">
    <source>
        <dbReference type="SAM" id="MobiDB-lite"/>
    </source>
</evidence>
<comment type="caution">
    <text evidence="2">The sequence shown here is derived from an EMBL/GenBank/DDBJ whole genome shotgun (WGS) entry which is preliminary data.</text>
</comment>
<reference evidence="2" key="1">
    <citation type="journal article" date="2020" name="Mol. Plant Microbe Interact.">
        <title>Genome Sequence of the Biocontrol Agent Coniothyrium minitans strain Conio (IMI 134523).</title>
        <authorList>
            <person name="Patel D."/>
            <person name="Shittu T.A."/>
            <person name="Baroncelli R."/>
            <person name="Muthumeenakshi S."/>
            <person name="Osborne T.H."/>
            <person name="Janganan T.K."/>
            <person name="Sreenivasaprasad S."/>
        </authorList>
    </citation>
    <scope>NUCLEOTIDE SEQUENCE</scope>
    <source>
        <strain evidence="2">Conio</strain>
    </source>
</reference>
<proteinExistence type="predicted"/>